<dbReference type="EMBL" id="CAJZBQ010000018">
    <property type="protein sequence ID" value="CAG9317336.1"/>
    <property type="molecule type" value="Genomic_DNA"/>
</dbReference>
<protein>
    <submittedName>
        <fullName evidence="2">Uncharacterized protein</fullName>
    </submittedName>
</protein>
<dbReference type="AlphaFoldDB" id="A0AAU9J096"/>
<comment type="caution">
    <text evidence="2">The sequence shown here is derived from an EMBL/GenBank/DDBJ whole genome shotgun (WGS) entry which is preliminary data.</text>
</comment>
<gene>
    <name evidence="2" type="ORF">BSTOLATCC_MIC18588</name>
</gene>
<dbReference type="Proteomes" id="UP001162131">
    <property type="component" value="Unassembled WGS sequence"/>
</dbReference>
<feature type="compositionally biased region" description="Basic and acidic residues" evidence="1">
    <location>
        <begin position="1"/>
        <end position="24"/>
    </location>
</feature>
<feature type="compositionally biased region" description="Polar residues" evidence="1">
    <location>
        <begin position="123"/>
        <end position="137"/>
    </location>
</feature>
<proteinExistence type="predicted"/>
<reference evidence="2" key="1">
    <citation type="submission" date="2021-09" db="EMBL/GenBank/DDBJ databases">
        <authorList>
            <consortium name="AG Swart"/>
            <person name="Singh M."/>
            <person name="Singh A."/>
            <person name="Seah K."/>
            <person name="Emmerich C."/>
        </authorList>
    </citation>
    <scope>NUCLEOTIDE SEQUENCE</scope>
    <source>
        <strain evidence="2">ATCC30299</strain>
    </source>
</reference>
<feature type="region of interest" description="Disordered" evidence="1">
    <location>
        <begin position="1"/>
        <end position="64"/>
    </location>
</feature>
<feature type="compositionally biased region" description="Basic residues" evidence="1">
    <location>
        <begin position="93"/>
        <end position="102"/>
    </location>
</feature>
<organism evidence="2 3">
    <name type="scientific">Blepharisma stoltei</name>
    <dbReference type="NCBI Taxonomy" id="1481888"/>
    <lineage>
        <taxon>Eukaryota</taxon>
        <taxon>Sar</taxon>
        <taxon>Alveolata</taxon>
        <taxon>Ciliophora</taxon>
        <taxon>Postciliodesmatophora</taxon>
        <taxon>Heterotrichea</taxon>
        <taxon>Heterotrichida</taxon>
        <taxon>Blepharismidae</taxon>
        <taxon>Blepharisma</taxon>
    </lineage>
</organism>
<feature type="region of interest" description="Disordered" evidence="1">
    <location>
        <begin position="80"/>
        <end position="137"/>
    </location>
</feature>
<feature type="region of interest" description="Disordered" evidence="1">
    <location>
        <begin position="188"/>
        <end position="211"/>
    </location>
</feature>
<keyword evidence="3" id="KW-1185">Reference proteome</keyword>
<evidence type="ECO:0000313" key="2">
    <source>
        <dbReference type="EMBL" id="CAG9317336.1"/>
    </source>
</evidence>
<name>A0AAU9J096_9CILI</name>
<evidence type="ECO:0000313" key="3">
    <source>
        <dbReference type="Proteomes" id="UP001162131"/>
    </source>
</evidence>
<sequence length="365" mass="42393">MENRSKCEIAKSNSDHDKKKETHCIKHLPSPTKQKNIKKAKEDLPNKKPKVGVPNLKFDNHKSSTNRSCITISTSQSCKALSDRNSASSQKPVKSKSVKKKNLITPRSTKSKRSGSSISKTTNESSAITHPISSERIQSSYESKIPIHSDLSKSFVHLSQSDLQNIILNKTFEFQEILENELKGKPKTPYQISKEQRLKAKNQASARKRDEIKQKLEEEELERAKKSAELFHKSCEFRLKRAIENSLKKYQTALQVEDAKMIKEQQKTLEKQKQVAIESIQNFYNDRIQLLKERIDEQKFYQKIVEYDQKKRLSEAEKLHKAQRKKQLKEQASLLHCDDSDFLSLEAKEFEERIIERYKKESFIS</sequence>
<accession>A0AAU9J096</accession>
<evidence type="ECO:0000256" key="1">
    <source>
        <dbReference type="SAM" id="MobiDB-lite"/>
    </source>
</evidence>